<evidence type="ECO:0000313" key="1">
    <source>
        <dbReference type="EMBL" id="SDE32807.1"/>
    </source>
</evidence>
<dbReference type="RefSeq" id="WP_090393670.1">
    <property type="nucleotide sequence ID" value="NZ_FMZO01000036.1"/>
</dbReference>
<accession>A0A1G7C0J6</accession>
<gene>
    <name evidence="1" type="ORF">SAMN04487894_1369</name>
</gene>
<dbReference type="AlphaFoldDB" id="A0A1G7C0J6"/>
<dbReference type="STRING" id="1285928.SAMN04487894_1369"/>
<dbReference type="Proteomes" id="UP000198757">
    <property type="component" value="Unassembled WGS sequence"/>
</dbReference>
<protein>
    <submittedName>
        <fullName evidence="1">Uncharacterized protein</fullName>
    </submittedName>
</protein>
<dbReference type="EMBL" id="FMZO01000036">
    <property type="protein sequence ID" value="SDE32807.1"/>
    <property type="molecule type" value="Genomic_DNA"/>
</dbReference>
<organism evidence="1 2">
    <name type="scientific">Niabella drilacis (strain DSM 25811 / CCM 8410 / CCUG 62505 / LMG 26954 / E90)</name>
    <dbReference type="NCBI Taxonomy" id="1285928"/>
    <lineage>
        <taxon>Bacteria</taxon>
        <taxon>Pseudomonadati</taxon>
        <taxon>Bacteroidota</taxon>
        <taxon>Chitinophagia</taxon>
        <taxon>Chitinophagales</taxon>
        <taxon>Chitinophagaceae</taxon>
        <taxon>Niabella</taxon>
    </lineage>
</organism>
<dbReference type="OrthoDB" id="9973699at2"/>
<proteinExistence type="predicted"/>
<evidence type="ECO:0000313" key="2">
    <source>
        <dbReference type="Proteomes" id="UP000198757"/>
    </source>
</evidence>
<keyword evidence="2" id="KW-1185">Reference proteome</keyword>
<name>A0A1G7C0J6_NIADE</name>
<reference evidence="2" key="1">
    <citation type="submission" date="2016-10" db="EMBL/GenBank/DDBJ databases">
        <authorList>
            <person name="Varghese N."/>
            <person name="Submissions S."/>
        </authorList>
    </citation>
    <scope>NUCLEOTIDE SEQUENCE [LARGE SCALE GENOMIC DNA]</scope>
    <source>
        <strain evidence="2">DSM 25811 / CCM 8410 / LMG 26954 / E90</strain>
    </source>
</reference>
<sequence>MSDNKNYTTPANVHDRYNVILNELLRTLELVANKRIEETQLSQQLLEIGIDTGLISDFKKLLENPVSHFLDSKDSINRVLSDALTKIVATYLYNNKDIVKHAFRTKVSSNGALHFSIVLKEDTYENRGQLLKFLTGYKQFENWEAHPINFQFVPERLISKIETIGQIV</sequence>